<protein>
    <submittedName>
        <fullName evidence="5">FAD-binding oxidoreductase</fullName>
    </submittedName>
</protein>
<dbReference type="EMBL" id="JAKGBZ010000049">
    <property type="protein sequence ID" value="MCF3948389.1"/>
    <property type="molecule type" value="Genomic_DNA"/>
</dbReference>
<dbReference type="InterPro" id="IPR016166">
    <property type="entry name" value="FAD-bd_PCMH"/>
</dbReference>
<accession>A0ABS9E476</accession>
<organism evidence="5 6">
    <name type="scientific">Acidiphilium iwatense</name>
    <dbReference type="NCBI Taxonomy" id="768198"/>
    <lineage>
        <taxon>Bacteria</taxon>
        <taxon>Pseudomonadati</taxon>
        <taxon>Pseudomonadota</taxon>
        <taxon>Alphaproteobacteria</taxon>
        <taxon>Acetobacterales</taxon>
        <taxon>Acidocellaceae</taxon>
        <taxon>Acidiphilium</taxon>
    </lineage>
</organism>
<dbReference type="InterPro" id="IPR016169">
    <property type="entry name" value="FAD-bd_PCMH_sub2"/>
</dbReference>
<evidence type="ECO:0000313" key="6">
    <source>
        <dbReference type="Proteomes" id="UP001521209"/>
    </source>
</evidence>
<evidence type="ECO:0000256" key="2">
    <source>
        <dbReference type="ARBA" id="ARBA00022630"/>
    </source>
</evidence>
<dbReference type="InterPro" id="IPR006094">
    <property type="entry name" value="Oxid_FAD_bind_N"/>
</dbReference>
<dbReference type="SUPFAM" id="SSF56176">
    <property type="entry name" value="FAD-binding/transporter-associated domain-like"/>
    <property type="match status" value="1"/>
</dbReference>
<sequence length="468" mass="49670">MNDLIDRLAAALGPGGVLTESADIAPFGTDWRGLYANSPRAVLRPRDADGVAASVRLCAEAGVAIVPQGGNTSLVAGAVPSRPGAEFVLSLARLNRVRAIDRAGLSMIAEAGVTLLRAQEEAAEAGALLPLSINSEGSAQLGGVLSTNAGGNNTLRFGNARDLILGLEVVLPDGTLWNGLRLLRKDNTGYALKHLFAGAEGTLGIITAAALKLYRAPRERQTCLCALPGIDAVLDLFARLRDEDESALYAFEYISGPAMALNARHMPDFRLPFAEPAAHYVLAELATTRRAASLRETLESVLAGALEHGTIADAAIAESETQRRDFWAIREHIAESQKREGTSVKNDVSVPIASVPDLLDRTRAMLTARYPGARMAAFGHIGDGNIHLNVIQPEGEEPGAFDGRAEDLMEDVNAIVAGLGGSFSAEHGVGMIKRPAFAHWRAAAERDAMRRIKDALDPRGIMNPGKLF</sequence>
<dbReference type="RefSeq" id="WP_235705674.1">
    <property type="nucleotide sequence ID" value="NZ_JAKGBZ010000049.1"/>
</dbReference>
<proteinExistence type="inferred from homology"/>
<dbReference type="PANTHER" id="PTHR43716">
    <property type="entry name" value="D-2-HYDROXYGLUTARATE DEHYDROGENASE, MITOCHONDRIAL"/>
    <property type="match status" value="1"/>
</dbReference>
<dbReference type="PANTHER" id="PTHR43716:SF2">
    <property type="entry name" value="BLL6224 PROTEIN"/>
    <property type="match status" value="1"/>
</dbReference>
<comment type="similarity">
    <text evidence="1">Belongs to the FAD-binding oxidoreductase/transferase type 4 family.</text>
</comment>
<dbReference type="InterPro" id="IPR036318">
    <property type="entry name" value="FAD-bd_PCMH-like_sf"/>
</dbReference>
<evidence type="ECO:0000256" key="3">
    <source>
        <dbReference type="ARBA" id="ARBA00022827"/>
    </source>
</evidence>
<keyword evidence="3" id="KW-0274">FAD</keyword>
<dbReference type="Pfam" id="PF01565">
    <property type="entry name" value="FAD_binding_4"/>
    <property type="match status" value="1"/>
</dbReference>
<dbReference type="SUPFAM" id="SSF55103">
    <property type="entry name" value="FAD-linked oxidases, C-terminal domain"/>
    <property type="match status" value="1"/>
</dbReference>
<evidence type="ECO:0000256" key="1">
    <source>
        <dbReference type="ARBA" id="ARBA00008000"/>
    </source>
</evidence>
<feature type="domain" description="FAD-binding PCMH-type" evidence="4">
    <location>
        <begin position="35"/>
        <end position="216"/>
    </location>
</feature>
<dbReference type="InterPro" id="IPR016167">
    <property type="entry name" value="FAD-bd_PCMH_sub1"/>
</dbReference>
<dbReference type="Gene3D" id="3.30.43.10">
    <property type="entry name" value="Uridine Diphospho-n-acetylenolpyruvylglucosamine Reductase, domain 2"/>
    <property type="match status" value="1"/>
</dbReference>
<dbReference type="Pfam" id="PF02913">
    <property type="entry name" value="FAD-oxidase_C"/>
    <property type="match status" value="1"/>
</dbReference>
<dbReference type="Gene3D" id="3.30.70.2740">
    <property type="match status" value="1"/>
</dbReference>
<dbReference type="Proteomes" id="UP001521209">
    <property type="component" value="Unassembled WGS sequence"/>
</dbReference>
<dbReference type="InterPro" id="IPR016171">
    <property type="entry name" value="Vanillyl_alc_oxidase_C-sub2"/>
</dbReference>
<evidence type="ECO:0000259" key="4">
    <source>
        <dbReference type="PROSITE" id="PS51387"/>
    </source>
</evidence>
<evidence type="ECO:0000313" key="5">
    <source>
        <dbReference type="EMBL" id="MCF3948389.1"/>
    </source>
</evidence>
<dbReference type="InterPro" id="IPR004113">
    <property type="entry name" value="FAD-bd_oxidored_4_C"/>
</dbReference>
<dbReference type="Gene3D" id="3.30.70.2190">
    <property type="match status" value="1"/>
</dbReference>
<dbReference type="PROSITE" id="PS51387">
    <property type="entry name" value="FAD_PCMH"/>
    <property type="match status" value="1"/>
</dbReference>
<gene>
    <name evidence="5" type="ORF">L2A60_17090</name>
</gene>
<reference evidence="5 6" key="1">
    <citation type="submission" date="2022-01" db="EMBL/GenBank/DDBJ databases">
        <authorList>
            <person name="Won M."/>
            <person name="Kim S.-J."/>
            <person name="Kwon S.-W."/>
        </authorList>
    </citation>
    <scope>NUCLEOTIDE SEQUENCE [LARGE SCALE GENOMIC DNA]</scope>
    <source>
        <strain evidence="5 6">KCTC 23505</strain>
    </source>
</reference>
<keyword evidence="2" id="KW-0285">Flavoprotein</keyword>
<dbReference type="InterPro" id="IPR016164">
    <property type="entry name" value="FAD-linked_Oxase-like_C"/>
</dbReference>
<dbReference type="Gene3D" id="3.30.465.10">
    <property type="match status" value="1"/>
</dbReference>
<comment type="caution">
    <text evidence="5">The sequence shown here is derived from an EMBL/GenBank/DDBJ whole genome shotgun (WGS) entry which is preliminary data.</text>
</comment>
<name>A0ABS9E476_9PROT</name>
<keyword evidence="6" id="KW-1185">Reference proteome</keyword>
<dbReference type="Gene3D" id="1.10.45.10">
    <property type="entry name" value="Vanillyl-alcohol Oxidase, Chain A, domain 4"/>
    <property type="match status" value="1"/>
</dbReference>
<dbReference type="InterPro" id="IPR051264">
    <property type="entry name" value="FAD-oxidored/transferase_4"/>
</dbReference>